<evidence type="ECO:0000313" key="1">
    <source>
        <dbReference type="EMBL" id="KAJ7191405.1"/>
    </source>
</evidence>
<name>A0AAD6URP2_9AGAR</name>
<organism evidence="1 2">
    <name type="scientific">Mycena pura</name>
    <dbReference type="NCBI Taxonomy" id="153505"/>
    <lineage>
        <taxon>Eukaryota</taxon>
        <taxon>Fungi</taxon>
        <taxon>Dikarya</taxon>
        <taxon>Basidiomycota</taxon>
        <taxon>Agaricomycotina</taxon>
        <taxon>Agaricomycetes</taxon>
        <taxon>Agaricomycetidae</taxon>
        <taxon>Agaricales</taxon>
        <taxon>Marasmiineae</taxon>
        <taxon>Mycenaceae</taxon>
        <taxon>Mycena</taxon>
    </lineage>
</organism>
<protein>
    <submittedName>
        <fullName evidence="1">Uncharacterized protein</fullName>
    </submittedName>
</protein>
<dbReference type="InterPro" id="IPR016024">
    <property type="entry name" value="ARM-type_fold"/>
</dbReference>
<gene>
    <name evidence="1" type="ORF">GGX14DRAFT_40062</name>
</gene>
<proteinExistence type="predicted"/>
<dbReference type="EMBL" id="JARJCW010000133">
    <property type="protein sequence ID" value="KAJ7191405.1"/>
    <property type="molecule type" value="Genomic_DNA"/>
</dbReference>
<accession>A0AAD6URP2</accession>
<dbReference type="AlphaFoldDB" id="A0AAD6URP2"/>
<dbReference type="InterPro" id="IPR011989">
    <property type="entry name" value="ARM-like"/>
</dbReference>
<reference evidence="1" key="1">
    <citation type="submission" date="2023-03" db="EMBL/GenBank/DDBJ databases">
        <title>Massive genome expansion in bonnet fungi (Mycena s.s.) driven by repeated elements and novel gene families across ecological guilds.</title>
        <authorList>
            <consortium name="Lawrence Berkeley National Laboratory"/>
            <person name="Harder C.B."/>
            <person name="Miyauchi S."/>
            <person name="Viragh M."/>
            <person name="Kuo A."/>
            <person name="Thoen E."/>
            <person name="Andreopoulos B."/>
            <person name="Lu D."/>
            <person name="Skrede I."/>
            <person name="Drula E."/>
            <person name="Henrissat B."/>
            <person name="Morin E."/>
            <person name="Kohler A."/>
            <person name="Barry K."/>
            <person name="LaButti K."/>
            <person name="Morin E."/>
            <person name="Salamov A."/>
            <person name="Lipzen A."/>
            <person name="Mereny Z."/>
            <person name="Hegedus B."/>
            <person name="Baldrian P."/>
            <person name="Stursova M."/>
            <person name="Weitz H."/>
            <person name="Taylor A."/>
            <person name="Grigoriev I.V."/>
            <person name="Nagy L.G."/>
            <person name="Martin F."/>
            <person name="Kauserud H."/>
        </authorList>
    </citation>
    <scope>NUCLEOTIDE SEQUENCE</scope>
    <source>
        <strain evidence="1">9144</strain>
    </source>
</reference>
<dbReference type="Proteomes" id="UP001219525">
    <property type="component" value="Unassembled WGS sequence"/>
</dbReference>
<comment type="caution">
    <text evidence="1">The sequence shown here is derived from an EMBL/GenBank/DDBJ whole genome shotgun (WGS) entry which is preliminary data.</text>
</comment>
<sequence length="219" mass="24357">MQRIGSFLKDPDKDLRQAALDCLITFLQSSTLVAVLSTPDSLVYFLDILDGRDGDTQILEFMNRLLATASDASVLRTLLIQQTLQKIPRVCAGSRKSYTKLIMMLPPSFPISPDHTKSVISLLRSPELAVLQNVVSIVTHLSANAQFREALLKTNVWETLLRRSDSARLVPEMLEHFARHGGLRINAASGIVPELLNMLRADLDRWETGLRGLLVLGLL</sequence>
<dbReference type="Gene3D" id="1.25.10.10">
    <property type="entry name" value="Leucine-rich Repeat Variant"/>
    <property type="match status" value="1"/>
</dbReference>
<keyword evidence="2" id="KW-1185">Reference proteome</keyword>
<dbReference type="SUPFAM" id="SSF48371">
    <property type="entry name" value="ARM repeat"/>
    <property type="match status" value="1"/>
</dbReference>
<evidence type="ECO:0000313" key="2">
    <source>
        <dbReference type="Proteomes" id="UP001219525"/>
    </source>
</evidence>